<keyword evidence="8" id="KW-1185">Reference proteome</keyword>
<dbReference type="PANTHER" id="PTHR43711">
    <property type="entry name" value="TWO-COMPONENT HISTIDINE KINASE"/>
    <property type="match status" value="1"/>
</dbReference>
<comment type="caution">
    <text evidence="7">The sequence shown here is derived from an EMBL/GenBank/DDBJ whole genome shotgun (WGS) entry which is preliminary data.</text>
</comment>
<keyword evidence="3" id="KW-0808">Transferase</keyword>
<protein>
    <recommendedName>
        <fullName evidence="2">histidine kinase</fullName>
        <ecNumber evidence="2">2.7.13.3</ecNumber>
    </recommendedName>
</protein>
<dbReference type="InterPro" id="IPR005467">
    <property type="entry name" value="His_kinase_dom"/>
</dbReference>
<dbReference type="PANTHER" id="PTHR43711:SF1">
    <property type="entry name" value="HISTIDINE KINASE 1"/>
    <property type="match status" value="1"/>
</dbReference>
<dbReference type="Gene3D" id="1.10.287.130">
    <property type="match status" value="1"/>
</dbReference>
<dbReference type="InterPro" id="IPR050736">
    <property type="entry name" value="Sensor_HK_Regulatory"/>
</dbReference>
<accession>A0ABT3LB68</accession>
<evidence type="ECO:0000256" key="3">
    <source>
        <dbReference type="ARBA" id="ARBA00022679"/>
    </source>
</evidence>
<keyword evidence="4 7" id="KW-0418">Kinase</keyword>
<evidence type="ECO:0000256" key="5">
    <source>
        <dbReference type="ARBA" id="ARBA00023012"/>
    </source>
</evidence>
<dbReference type="InterPro" id="IPR004358">
    <property type="entry name" value="Sig_transdc_His_kin-like_C"/>
</dbReference>
<dbReference type="InterPro" id="IPR003594">
    <property type="entry name" value="HATPase_dom"/>
</dbReference>
<dbReference type="Gene3D" id="3.30.565.10">
    <property type="entry name" value="Histidine kinase-like ATPase, C-terminal domain"/>
    <property type="match status" value="1"/>
</dbReference>
<evidence type="ECO:0000259" key="6">
    <source>
        <dbReference type="PROSITE" id="PS50109"/>
    </source>
</evidence>
<dbReference type="EMBL" id="JAIHOM010000168">
    <property type="protein sequence ID" value="MCW6038732.1"/>
    <property type="molecule type" value="Genomic_DNA"/>
</dbReference>
<dbReference type="RefSeq" id="WP_265266654.1">
    <property type="nucleotide sequence ID" value="NZ_JAIHOM010000168.1"/>
</dbReference>
<proteinExistence type="predicted"/>
<organism evidence="7 8">
    <name type="scientific">Spirulina subsalsa FACHB-351</name>
    <dbReference type="NCBI Taxonomy" id="234711"/>
    <lineage>
        <taxon>Bacteria</taxon>
        <taxon>Bacillati</taxon>
        <taxon>Cyanobacteriota</taxon>
        <taxon>Cyanophyceae</taxon>
        <taxon>Spirulinales</taxon>
        <taxon>Spirulinaceae</taxon>
        <taxon>Spirulina</taxon>
    </lineage>
</organism>
<evidence type="ECO:0000313" key="7">
    <source>
        <dbReference type="EMBL" id="MCW6038732.1"/>
    </source>
</evidence>
<comment type="catalytic activity">
    <reaction evidence="1">
        <text>ATP + protein L-histidine = ADP + protein N-phospho-L-histidine.</text>
        <dbReference type="EC" id="2.7.13.3"/>
    </reaction>
</comment>
<dbReference type="Proteomes" id="UP001526426">
    <property type="component" value="Unassembled WGS sequence"/>
</dbReference>
<evidence type="ECO:0000256" key="2">
    <source>
        <dbReference type="ARBA" id="ARBA00012438"/>
    </source>
</evidence>
<reference evidence="7 8" key="1">
    <citation type="submission" date="2021-08" db="EMBL/GenBank/DDBJ databases">
        <title>Draft genome sequence of Spirulina subsalsa with high tolerance to salinity and hype-accumulation of phycocyanin.</title>
        <authorList>
            <person name="Pei H."/>
            <person name="Jiang L."/>
        </authorList>
    </citation>
    <scope>NUCLEOTIDE SEQUENCE [LARGE SCALE GENOMIC DNA]</scope>
    <source>
        <strain evidence="7 8">FACHB-351</strain>
    </source>
</reference>
<keyword evidence="5" id="KW-0902">Two-component regulatory system</keyword>
<dbReference type="SUPFAM" id="SSF55874">
    <property type="entry name" value="ATPase domain of HSP90 chaperone/DNA topoisomerase II/histidine kinase"/>
    <property type="match status" value="1"/>
</dbReference>
<feature type="domain" description="Histidine kinase" evidence="6">
    <location>
        <begin position="209"/>
        <end position="426"/>
    </location>
</feature>
<dbReference type="PROSITE" id="PS50109">
    <property type="entry name" value="HIS_KIN"/>
    <property type="match status" value="1"/>
</dbReference>
<name>A0ABT3LB68_9CYAN</name>
<dbReference type="EC" id="2.7.13.3" evidence="2"/>
<evidence type="ECO:0000256" key="1">
    <source>
        <dbReference type="ARBA" id="ARBA00000085"/>
    </source>
</evidence>
<sequence>MFDCSTSDLISSLSPLLLHRQTLDLLLIELLESLQTVPVPSQIWLKCGELGTWQRTVRHYQEQVGKPTQVYCCWEKGIGREWGEMIPFQVADTRSSDSFVVIQSPVVVMVLVVQPKPSQGNYFEGWCSFDPQVAIAMLQEIQKHLVISDNTPKDLLVEMVPESLPPPPSPWLTTLWLNTLQSLELKHTLTPQSPPRDGEDVGTSQLLQQVLGELSTPLTRMKTALGLLNSPQLKPSQRERYLILLQQECDRQQSLIKGVRSLLELDQPPRETPSPRLYIEQILPGIVSTYQPLAMEQGIQLGYTIPVGLPPICCPESWFRSIVWHLLNNSLQFTLPQGRVYVLASLQGEYIQLAFEDTGIGIDPHHLPKIFDSFYRGHPSLHSQKMGVGLGLTIVQRLLIRCGGSISVQSELKQGSTFKVLFPCAKNGSP</sequence>
<dbReference type="GO" id="GO:0016301">
    <property type="term" value="F:kinase activity"/>
    <property type="evidence" value="ECO:0007669"/>
    <property type="project" value="UniProtKB-KW"/>
</dbReference>
<gene>
    <name evidence="7" type="ORF">K4A83_21010</name>
</gene>
<dbReference type="SMART" id="SM00387">
    <property type="entry name" value="HATPase_c"/>
    <property type="match status" value="1"/>
</dbReference>
<evidence type="ECO:0000256" key="4">
    <source>
        <dbReference type="ARBA" id="ARBA00022777"/>
    </source>
</evidence>
<dbReference type="Pfam" id="PF02518">
    <property type="entry name" value="HATPase_c"/>
    <property type="match status" value="1"/>
</dbReference>
<dbReference type="PRINTS" id="PR00344">
    <property type="entry name" value="BCTRLSENSOR"/>
</dbReference>
<dbReference type="InterPro" id="IPR036890">
    <property type="entry name" value="HATPase_C_sf"/>
</dbReference>
<evidence type="ECO:0000313" key="8">
    <source>
        <dbReference type="Proteomes" id="UP001526426"/>
    </source>
</evidence>